<dbReference type="AlphaFoldDB" id="A0A941CY38"/>
<dbReference type="CDD" id="cd06171">
    <property type="entry name" value="Sigma70_r4"/>
    <property type="match status" value="1"/>
</dbReference>
<dbReference type="EMBL" id="JAGSGD010000001">
    <property type="protein sequence ID" value="MBR7618771.1"/>
    <property type="molecule type" value="Genomic_DNA"/>
</dbReference>
<dbReference type="GO" id="GO:0006352">
    <property type="term" value="P:DNA-templated transcription initiation"/>
    <property type="evidence" value="ECO:0007669"/>
    <property type="project" value="InterPro"/>
</dbReference>
<dbReference type="NCBIfam" id="TIGR02937">
    <property type="entry name" value="sigma70-ECF"/>
    <property type="match status" value="1"/>
</dbReference>
<dbReference type="SUPFAM" id="SSF88659">
    <property type="entry name" value="Sigma3 and sigma4 domains of RNA polymerase sigma factors"/>
    <property type="match status" value="1"/>
</dbReference>
<name>A0A941CY38_9CAUL</name>
<accession>A0A941CY38</accession>
<dbReference type="SUPFAM" id="SSF88946">
    <property type="entry name" value="Sigma2 domain of RNA polymerase sigma factors"/>
    <property type="match status" value="1"/>
</dbReference>
<evidence type="ECO:0000259" key="6">
    <source>
        <dbReference type="Pfam" id="PF08281"/>
    </source>
</evidence>
<dbReference type="InterPro" id="IPR014284">
    <property type="entry name" value="RNA_pol_sigma-70_dom"/>
</dbReference>
<feature type="domain" description="RNA polymerase sigma-70 region 2" evidence="5">
    <location>
        <begin position="40"/>
        <end position="107"/>
    </location>
</feature>
<dbReference type="Pfam" id="PF08281">
    <property type="entry name" value="Sigma70_r4_2"/>
    <property type="match status" value="1"/>
</dbReference>
<dbReference type="Gene3D" id="1.10.1740.10">
    <property type="match status" value="1"/>
</dbReference>
<evidence type="ECO:0000259" key="5">
    <source>
        <dbReference type="Pfam" id="PF04542"/>
    </source>
</evidence>
<feature type="domain" description="RNA polymerase sigma factor 70 region 4 type 2" evidence="6">
    <location>
        <begin position="136"/>
        <end position="188"/>
    </location>
</feature>
<evidence type="ECO:0000256" key="1">
    <source>
        <dbReference type="ARBA" id="ARBA00010641"/>
    </source>
</evidence>
<keyword evidence="8" id="KW-1185">Reference proteome</keyword>
<dbReference type="InterPro" id="IPR039425">
    <property type="entry name" value="RNA_pol_sigma-70-like"/>
</dbReference>
<dbReference type="InterPro" id="IPR036388">
    <property type="entry name" value="WH-like_DNA-bd_sf"/>
</dbReference>
<dbReference type="RefSeq" id="WP_215338701.1">
    <property type="nucleotide sequence ID" value="NZ_JAGSGD010000001.1"/>
</dbReference>
<sequence>MNPGNLGNLQASPSNEQSTEYARLISAVALGRDRDAFAQLFNSLAPKVKSYMMRKGVAPDLAEDLAVETFVKLWTRAATFDPDQGSASAWIYTIDRNTYVDGYRRDRPAANFIHLMGDALGPVTPEDAYLSAEREQRLRSALHQLPTTEAQLLRMSYFHDSPHGEIARVLGLPLGTVKSRLRRALKRLRAVLVSATEPSANMTSDLPCNNRTFRTSA</sequence>
<organism evidence="7 8">
    <name type="scientific">Phenylobacterium glaciei</name>
    <dbReference type="NCBI Taxonomy" id="2803784"/>
    <lineage>
        <taxon>Bacteria</taxon>
        <taxon>Pseudomonadati</taxon>
        <taxon>Pseudomonadota</taxon>
        <taxon>Alphaproteobacteria</taxon>
        <taxon>Caulobacterales</taxon>
        <taxon>Caulobacteraceae</taxon>
        <taxon>Phenylobacterium</taxon>
    </lineage>
</organism>
<dbReference type="PANTHER" id="PTHR43133">
    <property type="entry name" value="RNA POLYMERASE ECF-TYPE SIGMA FACTO"/>
    <property type="match status" value="1"/>
</dbReference>
<evidence type="ECO:0000256" key="3">
    <source>
        <dbReference type="ARBA" id="ARBA00023082"/>
    </source>
</evidence>
<proteinExistence type="inferred from homology"/>
<dbReference type="InterPro" id="IPR013324">
    <property type="entry name" value="RNA_pol_sigma_r3/r4-like"/>
</dbReference>
<evidence type="ECO:0000313" key="8">
    <source>
        <dbReference type="Proteomes" id="UP000622580"/>
    </source>
</evidence>
<dbReference type="Proteomes" id="UP000622580">
    <property type="component" value="Unassembled WGS sequence"/>
</dbReference>
<dbReference type="InterPro" id="IPR013249">
    <property type="entry name" value="RNA_pol_sigma70_r4_t2"/>
</dbReference>
<dbReference type="InterPro" id="IPR013325">
    <property type="entry name" value="RNA_pol_sigma_r2"/>
</dbReference>
<keyword evidence="4" id="KW-0804">Transcription</keyword>
<dbReference type="PANTHER" id="PTHR43133:SF62">
    <property type="entry name" value="RNA POLYMERASE SIGMA FACTOR SIGZ"/>
    <property type="match status" value="1"/>
</dbReference>
<dbReference type="Gene3D" id="1.10.10.10">
    <property type="entry name" value="Winged helix-like DNA-binding domain superfamily/Winged helix DNA-binding domain"/>
    <property type="match status" value="1"/>
</dbReference>
<keyword evidence="2" id="KW-0805">Transcription regulation</keyword>
<evidence type="ECO:0000313" key="7">
    <source>
        <dbReference type="EMBL" id="MBR7618771.1"/>
    </source>
</evidence>
<dbReference type="GO" id="GO:0016987">
    <property type="term" value="F:sigma factor activity"/>
    <property type="evidence" value="ECO:0007669"/>
    <property type="project" value="UniProtKB-KW"/>
</dbReference>
<protein>
    <submittedName>
        <fullName evidence="7">Sigma-70 family RNA polymerase sigma factor</fullName>
    </submittedName>
</protein>
<reference evidence="7" key="1">
    <citation type="submission" date="2021-04" db="EMBL/GenBank/DDBJ databases">
        <title>Draft genome assembly of strain Phenylobacterium sp. 20VBR1 using MiniION and Illumina platforms.</title>
        <authorList>
            <person name="Thomas F.A."/>
            <person name="Krishnan K.P."/>
            <person name="Sinha R.K."/>
        </authorList>
    </citation>
    <scope>NUCLEOTIDE SEQUENCE</scope>
    <source>
        <strain evidence="7">20VBR1</strain>
    </source>
</reference>
<keyword evidence="3" id="KW-0731">Sigma factor</keyword>
<comment type="caution">
    <text evidence="7">The sequence shown here is derived from an EMBL/GenBank/DDBJ whole genome shotgun (WGS) entry which is preliminary data.</text>
</comment>
<dbReference type="GO" id="GO:0003677">
    <property type="term" value="F:DNA binding"/>
    <property type="evidence" value="ECO:0007669"/>
    <property type="project" value="InterPro"/>
</dbReference>
<dbReference type="Pfam" id="PF04542">
    <property type="entry name" value="Sigma70_r2"/>
    <property type="match status" value="1"/>
</dbReference>
<comment type="similarity">
    <text evidence="1">Belongs to the sigma-70 factor family. ECF subfamily.</text>
</comment>
<evidence type="ECO:0000256" key="4">
    <source>
        <dbReference type="ARBA" id="ARBA00023163"/>
    </source>
</evidence>
<dbReference type="InterPro" id="IPR007627">
    <property type="entry name" value="RNA_pol_sigma70_r2"/>
</dbReference>
<evidence type="ECO:0000256" key="2">
    <source>
        <dbReference type="ARBA" id="ARBA00023015"/>
    </source>
</evidence>
<gene>
    <name evidence="7" type="ORF">JKL49_05155</name>
</gene>